<evidence type="ECO:0000256" key="1">
    <source>
        <dbReference type="SAM" id="MobiDB-lite"/>
    </source>
</evidence>
<sequence length="732" mass="82555">MARGTASGRAESGRRAPQRIATPSGSRAVATTGTTYSNPNATSENDDDASFFSESAPDNDDSDNDDFAPHMGARGKRKRADGSKSSKSSKSAASAGAAAGKKPPRKKAKGKAKEEHLILNLSNLSEVTFDILHEIFSYLSPLDLLNIALSNKANKAFLYSPECKSIWKAARRNFPGFPECPDDMTEPQYAYLAFGKECFKCGKTAPKKLYTVWTARKRLCSTCLNKNFESAYLYGQPRYSHHQDIAPLLKFLPTITISNSGIYSCYETAHRWTSKRYSPNVDIKAWVKTMVAKWSVINEHAKACEIWEQQCLDVVKETKKNTFDARVDAILDRLETTGWQAEVQDIRTANEPERRREFSQQPLIRKICQKDITQRIFQNQSPALAAFMEKYREDMRLRMREELLKARIPYLNNVIKAYTATAPPNEVSPAVSDFFAHKDVRDFVINTPSITSAADFAPLLERLPAIAQEIVKLMTEKLRRMVATTGGEFAADPAIVLELATTTFRCPDCESGNRQEAGLMRYPRVLAHHHALKWHYQRPVEDDDMKILRQVTGVVPWNQSQIIEFDTSAAVALKSVIKLCGLDPKTTTKEKMDELDPIVECLTCNALEKGRMVMRWQVASRHFNNEHKYATLARRMRISILKGEDAETIRARLNEEEERTRAAADYTGLACAQCCKHGNTVTLRSHLLKEHGIDKSSVKDNIAVRIDSNSVQKQFYAWPPRKEVKLENPVQT</sequence>
<feature type="compositionally biased region" description="Acidic residues" evidence="1">
    <location>
        <begin position="57"/>
        <end position="66"/>
    </location>
</feature>
<evidence type="ECO:0000313" key="3">
    <source>
        <dbReference type="EMBL" id="KAG5171050.1"/>
    </source>
</evidence>
<dbReference type="EMBL" id="JAFIQS010000003">
    <property type="protein sequence ID" value="KAG5171050.1"/>
    <property type="molecule type" value="Genomic_DNA"/>
</dbReference>
<reference evidence="3" key="1">
    <citation type="submission" date="2021-02" db="EMBL/GenBank/DDBJ databases">
        <title>Psilocybe cubensis genome.</title>
        <authorList>
            <person name="Mckernan K.J."/>
            <person name="Crawford S."/>
            <person name="Trippe A."/>
            <person name="Kane L.T."/>
            <person name="Mclaughlin S."/>
        </authorList>
    </citation>
    <scope>NUCLEOTIDE SEQUENCE [LARGE SCALE GENOMIC DNA]</scope>
    <source>
        <strain evidence="3">MGC-MH-2018</strain>
    </source>
</reference>
<name>A0A8H8CMU6_PSICU</name>
<dbReference type="PROSITE" id="PS50181">
    <property type="entry name" value="FBOX"/>
    <property type="match status" value="1"/>
</dbReference>
<feature type="domain" description="F-box" evidence="2">
    <location>
        <begin position="121"/>
        <end position="170"/>
    </location>
</feature>
<feature type="region of interest" description="Disordered" evidence="1">
    <location>
        <begin position="1"/>
        <end position="113"/>
    </location>
</feature>
<protein>
    <recommendedName>
        <fullName evidence="2">F-box domain-containing protein</fullName>
    </recommendedName>
</protein>
<feature type="compositionally biased region" description="Low complexity" evidence="1">
    <location>
        <begin position="83"/>
        <end position="101"/>
    </location>
</feature>
<accession>A0A8H8CMU6</accession>
<organism evidence="3">
    <name type="scientific">Psilocybe cubensis</name>
    <name type="common">Psychedelic mushroom</name>
    <name type="synonym">Stropharia cubensis</name>
    <dbReference type="NCBI Taxonomy" id="181762"/>
    <lineage>
        <taxon>Eukaryota</taxon>
        <taxon>Fungi</taxon>
        <taxon>Dikarya</taxon>
        <taxon>Basidiomycota</taxon>
        <taxon>Agaricomycotina</taxon>
        <taxon>Agaricomycetes</taxon>
        <taxon>Agaricomycetidae</taxon>
        <taxon>Agaricales</taxon>
        <taxon>Agaricineae</taxon>
        <taxon>Strophariaceae</taxon>
        <taxon>Psilocybe</taxon>
    </lineage>
</organism>
<dbReference type="OrthoDB" id="2322499at2759"/>
<feature type="compositionally biased region" description="Polar residues" evidence="1">
    <location>
        <begin position="21"/>
        <end position="43"/>
    </location>
</feature>
<comment type="caution">
    <text evidence="3">The sequence shown here is derived from an EMBL/GenBank/DDBJ whole genome shotgun (WGS) entry which is preliminary data.</text>
</comment>
<dbReference type="AlphaFoldDB" id="A0A8H8CMU6"/>
<proteinExistence type="predicted"/>
<dbReference type="InterPro" id="IPR001810">
    <property type="entry name" value="F-box_dom"/>
</dbReference>
<dbReference type="CDD" id="cd09917">
    <property type="entry name" value="F-box_SF"/>
    <property type="match status" value="1"/>
</dbReference>
<evidence type="ECO:0000259" key="2">
    <source>
        <dbReference type="PROSITE" id="PS50181"/>
    </source>
</evidence>
<gene>
    <name evidence="3" type="ORF">JR316_003127</name>
</gene>